<name>A0A0K2U836_LEPSM</name>
<feature type="chain" id="PRO_5005488488" description="Immunoglobulin domain-containing protein" evidence="1">
    <location>
        <begin position="20"/>
        <end position="163"/>
    </location>
</feature>
<dbReference type="InterPro" id="IPR013783">
    <property type="entry name" value="Ig-like_fold"/>
</dbReference>
<dbReference type="InterPro" id="IPR003599">
    <property type="entry name" value="Ig_sub"/>
</dbReference>
<evidence type="ECO:0000259" key="2">
    <source>
        <dbReference type="SMART" id="SM00409"/>
    </source>
</evidence>
<dbReference type="Gene3D" id="2.60.40.10">
    <property type="entry name" value="Immunoglobulins"/>
    <property type="match status" value="1"/>
</dbReference>
<organism evidence="3">
    <name type="scientific">Lepeophtheirus salmonis</name>
    <name type="common">Salmon louse</name>
    <name type="synonym">Caligus salmonis</name>
    <dbReference type="NCBI Taxonomy" id="72036"/>
    <lineage>
        <taxon>Eukaryota</taxon>
        <taxon>Metazoa</taxon>
        <taxon>Ecdysozoa</taxon>
        <taxon>Arthropoda</taxon>
        <taxon>Crustacea</taxon>
        <taxon>Multicrustacea</taxon>
        <taxon>Hexanauplia</taxon>
        <taxon>Copepoda</taxon>
        <taxon>Siphonostomatoida</taxon>
        <taxon>Caligidae</taxon>
        <taxon>Lepeophtheirus</taxon>
    </lineage>
</organism>
<dbReference type="EMBL" id="HACA01017037">
    <property type="protein sequence ID" value="CDW34398.1"/>
    <property type="molecule type" value="Transcribed_RNA"/>
</dbReference>
<evidence type="ECO:0000313" key="3">
    <source>
        <dbReference type="EMBL" id="CDW34398.1"/>
    </source>
</evidence>
<feature type="signal peptide" evidence="1">
    <location>
        <begin position="1"/>
        <end position="19"/>
    </location>
</feature>
<evidence type="ECO:0000256" key="1">
    <source>
        <dbReference type="SAM" id="SignalP"/>
    </source>
</evidence>
<proteinExistence type="predicted"/>
<dbReference type="AlphaFoldDB" id="A0A0K2U836"/>
<accession>A0A0K2U836</accession>
<dbReference type="SMART" id="SM00409">
    <property type="entry name" value="IG"/>
    <property type="match status" value="1"/>
</dbReference>
<feature type="domain" description="Immunoglobulin" evidence="2">
    <location>
        <begin position="31"/>
        <end position="163"/>
    </location>
</feature>
<keyword evidence="1" id="KW-0732">Signal</keyword>
<dbReference type="OrthoDB" id="10486121at2759"/>
<sequence length="163" mass="18199">MKTFGLFFILSAHVLISESADLRGFYIEDISEHQSIRLGSPFELFCNVTDGGSITENRDWKYCTWTRNRDGHKCKSTYVCKGQLCSIGIGTYSVVTRCDYELQSTEFFGQDPNVSNTLCGIKIQRASQRDEGTWTCSITQCAIRGCDAASDTTVEGTVQVNVF</sequence>
<protein>
    <recommendedName>
        <fullName evidence="2">Immunoglobulin domain-containing protein</fullName>
    </recommendedName>
</protein>
<reference evidence="3" key="1">
    <citation type="submission" date="2014-05" db="EMBL/GenBank/DDBJ databases">
        <authorList>
            <person name="Chronopoulou M."/>
        </authorList>
    </citation>
    <scope>NUCLEOTIDE SEQUENCE</scope>
    <source>
        <tissue evidence="3">Whole organism</tissue>
    </source>
</reference>